<comment type="caution">
    <text evidence="2">The sequence shown here is derived from an EMBL/GenBank/DDBJ whole genome shotgun (WGS) entry which is preliminary data.</text>
</comment>
<name>A0ABW5PUN2_9BACI</name>
<feature type="transmembrane region" description="Helical" evidence="1">
    <location>
        <begin position="78"/>
        <end position="107"/>
    </location>
</feature>
<sequence>MQSLFWGRFTGIVMIVFGSIAALGGLFAFIIGAIPGIIQVILGVYLFKTGTEAKFAIEDNEASDKSLHRLLDNYSKYLLIQGIFTMIVFAFIALMIILSLVLGSYFFSEFHFT</sequence>
<dbReference type="Pfam" id="PF17319">
    <property type="entry name" value="DUF5362"/>
    <property type="match status" value="1"/>
</dbReference>
<keyword evidence="1" id="KW-1133">Transmembrane helix</keyword>
<evidence type="ECO:0000256" key="1">
    <source>
        <dbReference type="SAM" id="Phobius"/>
    </source>
</evidence>
<reference evidence="3" key="1">
    <citation type="journal article" date="2019" name="Int. J. Syst. Evol. Microbiol.">
        <title>The Global Catalogue of Microorganisms (GCM) 10K type strain sequencing project: providing services to taxonomists for standard genome sequencing and annotation.</title>
        <authorList>
            <consortium name="The Broad Institute Genomics Platform"/>
            <consortium name="The Broad Institute Genome Sequencing Center for Infectious Disease"/>
            <person name="Wu L."/>
            <person name="Ma J."/>
        </authorList>
    </citation>
    <scope>NUCLEOTIDE SEQUENCE [LARGE SCALE GENOMIC DNA]</scope>
    <source>
        <strain evidence="3">TISTR 2241</strain>
    </source>
</reference>
<dbReference type="RefSeq" id="WP_258311686.1">
    <property type="nucleotide sequence ID" value="NZ_JBHUMR010000023.1"/>
</dbReference>
<dbReference type="InterPro" id="IPR035287">
    <property type="entry name" value="DUF5362"/>
</dbReference>
<proteinExistence type="predicted"/>
<keyword evidence="1" id="KW-0472">Membrane</keyword>
<protein>
    <submittedName>
        <fullName evidence="2">DUF5362 domain-containing protein</fullName>
    </submittedName>
</protein>
<evidence type="ECO:0000313" key="2">
    <source>
        <dbReference type="EMBL" id="MFD2618586.1"/>
    </source>
</evidence>
<organism evidence="2 3">
    <name type="scientific">Terrilactibacillus laevilacticus</name>
    <dbReference type="NCBI Taxonomy" id="1380157"/>
    <lineage>
        <taxon>Bacteria</taxon>
        <taxon>Bacillati</taxon>
        <taxon>Bacillota</taxon>
        <taxon>Bacilli</taxon>
        <taxon>Bacillales</taxon>
        <taxon>Bacillaceae</taxon>
        <taxon>Terrilactibacillus</taxon>
    </lineage>
</organism>
<accession>A0ABW5PUN2</accession>
<dbReference type="Proteomes" id="UP001597458">
    <property type="component" value="Unassembled WGS sequence"/>
</dbReference>
<keyword evidence="1" id="KW-0812">Transmembrane</keyword>
<keyword evidence="3" id="KW-1185">Reference proteome</keyword>
<evidence type="ECO:0000313" key="3">
    <source>
        <dbReference type="Proteomes" id="UP001597458"/>
    </source>
</evidence>
<dbReference type="EMBL" id="JBHUMR010000023">
    <property type="protein sequence ID" value="MFD2618586.1"/>
    <property type="molecule type" value="Genomic_DNA"/>
</dbReference>
<feature type="transmembrane region" description="Helical" evidence="1">
    <location>
        <begin position="12"/>
        <end position="38"/>
    </location>
</feature>
<gene>
    <name evidence="2" type="ORF">ACFSTF_14950</name>
</gene>